<gene>
    <name evidence="2" type="ORF">BIFLH23_00001</name>
</gene>
<evidence type="ECO:0000256" key="1">
    <source>
        <dbReference type="SAM" id="Phobius"/>
    </source>
</evidence>
<dbReference type="EMBL" id="CABWKH010000001">
    <property type="protein sequence ID" value="VWQ32185.1"/>
    <property type="molecule type" value="Genomic_DNA"/>
</dbReference>
<protein>
    <submittedName>
        <fullName evidence="2">Uncharacterized protein</fullName>
    </submittedName>
</protein>
<accession>A0A8U0L4F0</accession>
<evidence type="ECO:0000313" key="3">
    <source>
        <dbReference type="Proteomes" id="UP000494246"/>
    </source>
</evidence>
<keyword evidence="1" id="KW-0472">Membrane</keyword>
<dbReference type="AlphaFoldDB" id="A0A8U0L4F0"/>
<proteinExistence type="predicted"/>
<keyword evidence="1" id="KW-1133">Transmembrane helix</keyword>
<feature type="transmembrane region" description="Helical" evidence="1">
    <location>
        <begin position="41"/>
        <end position="61"/>
    </location>
</feature>
<sequence length="67" mass="8309">MKTKKYFITLFSLYILLCQVYLFLSLLLFRKTMVDLKHFHHKMIFTKWLTIFMIQMNFIILEQTIKT</sequence>
<feature type="transmembrane region" description="Helical" evidence="1">
    <location>
        <begin position="6"/>
        <end position="29"/>
    </location>
</feature>
<dbReference type="Proteomes" id="UP000494246">
    <property type="component" value="Unassembled WGS sequence"/>
</dbReference>
<organism evidence="2 3">
    <name type="scientific">Bifidobacterium longum subsp. infantis</name>
    <dbReference type="NCBI Taxonomy" id="1682"/>
    <lineage>
        <taxon>Bacteria</taxon>
        <taxon>Bacillati</taxon>
        <taxon>Actinomycetota</taxon>
        <taxon>Actinomycetes</taxon>
        <taxon>Bifidobacteriales</taxon>
        <taxon>Bifidobacteriaceae</taxon>
        <taxon>Bifidobacterium</taxon>
    </lineage>
</organism>
<evidence type="ECO:0000313" key="2">
    <source>
        <dbReference type="EMBL" id="VWQ32185.1"/>
    </source>
</evidence>
<reference evidence="2 3" key="1">
    <citation type="submission" date="2019-10" db="EMBL/GenBank/DDBJ databases">
        <authorList>
            <consortium name="Melissa Lawson"/>
            <person name="O'neill I."/>
        </authorList>
    </citation>
    <scope>NUCLEOTIDE SEQUENCE [LARGE SCALE GENOMIC DNA]</scope>
    <source>
        <strain evidence="2">LH_23</strain>
    </source>
</reference>
<comment type="caution">
    <text evidence="2">The sequence shown here is derived from an EMBL/GenBank/DDBJ whole genome shotgun (WGS) entry which is preliminary data.</text>
</comment>
<keyword evidence="1" id="KW-0812">Transmembrane</keyword>
<name>A0A8U0L4F0_BIFLI</name>